<dbReference type="PANTHER" id="PTHR34297">
    <property type="entry name" value="HYPOTHETICAL CYTOSOLIC PROTEIN-RELATED"/>
    <property type="match status" value="1"/>
</dbReference>
<gene>
    <name evidence="2" type="ORF">HFP15_04465</name>
</gene>
<dbReference type="RefSeq" id="WP_168511717.1">
    <property type="nucleotide sequence ID" value="NZ_JAAXLS010000002.1"/>
</dbReference>
<dbReference type="InterPro" id="IPR005531">
    <property type="entry name" value="Asp23"/>
</dbReference>
<dbReference type="EMBL" id="JAAXLS010000002">
    <property type="protein sequence ID" value="NKQ52131.1"/>
    <property type="molecule type" value="Genomic_DNA"/>
</dbReference>
<comment type="similarity">
    <text evidence="1">Belongs to the asp23 family.</text>
</comment>
<evidence type="ECO:0000256" key="1">
    <source>
        <dbReference type="ARBA" id="ARBA00005721"/>
    </source>
</evidence>
<name>A0ABX1IXA4_9PSEU</name>
<dbReference type="Proteomes" id="UP000715441">
    <property type="component" value="Unassembled WGS sequence"/>
</dbReference>
<reference evidence="2 3" key="1">
    <citation type="submission" date="2020-04" db="EMBL/GenBank/DDBJ databases">
        <title>Novel species.</title>
        <authorList>
            <person name="Teo W.F.A."/>
            <person name="Lipun K."/>
            <person name="Srisuk N."/>
            <person name="Duangmal K."/>
        </authorList>
    </citation>
    <scope>NUCLEOTIDE SEQUENCE [LARGE SCALE GENOMIC DNA]</scope>
    <source>
        <strain evidence="2 3">K13G38</strain>
    </source>
</reference>
<evidence type="ECO:0000313" key="3">
    <source>
        <dbReference type="Proteomes" id="UP000715441"/>
    </source>
</evidence>
<sequence>MAIEWAIEEPVVAGIAAHAARGIPGVARLETGVGGLLRAWGRSKWQQAKGITPVATDGVAVRVDGESVRVRVGIATSGHAQAAVVARRVQREVRQAITRDTGLTVDEVSVAVLDIEPASTS</sequence>
<keyword evidence="3" id="KW-1185">Reference proteome</keyword>
<accession>A0ABX1IXA4</accession>
<dbReference type="PANTHER" id="PTHR34297:SF2">
    <property type="entry name" value="ASP23_GLS24 FAMILY ENVELOPE STRESS RESPONSE PROTEIN"/>
    <property type="match status" value="1"/>
</dbReference>
<proteinExistence type="inferred from homology"/>
<protein>
    <submittedName>
        <fullName evidence="2">Asp23/Gls24 family envelope stress response protein</fullName>
    </submittedName>
</protein>
<comment type="caution">
    <text evidence="2">The sequence shown here is derived from an EMBL/GenBank/DDBJ whole genome shotgun (WGS) entry which is preliminary data.</text>
</comment>
<dbReference type="Pfam" id="PF03780">
    <property type="entry name" value="Asp23"/>
    <property type="match status" value="1"/>
</dbReference>
<organism evidence="2 3">
    <name type="scientific">Amycolatopsis acididurans</name>
    <dbReference type="NCBI Taxonomy" id="2724524"/>
    <lineage>
        <taxon>Bacteria</taxon>
        <taxon>Bacillati</taxon>
        <taxon>Actinomycetota</taxon>
        <taxon>Actinomycetes</taxon>
        <taxon>Pseudonocardiales</taxon>
        <taxon>Pseudonocardiaceae</taxon>
        <taxon>Amycolatopsis</taxon>
    </lineage>
</organism>
<evidence type="ECO:0000313" key="2">
    <source>
        <dbReference type="EMBL" id="NKQ52131.1"/>
    </source>
</evidence>